<dbReference type="GO" id="GO:0007018">
    <property type="term" value="P:microtubule-based movement"/>
    <property type="evidence" value="ECO:0007669"/>
    <property type="project" value="UniProtKB-UniRule"/>
</dbReference>
<comment type="subcellular location">
    <subcellularLocation>
        <location evidence="1 10">Cytoplasm</location>
        <location evidence="1 10">Cytoskeleton</location>
    </subcellularLocation>
</comment>
<dbReference type="InterPro" id="IPR016561">
    <property type="entry name" value="DYNLRB1/2"/>
</dbReference>
<reference evidence="13" key="4">
    <citation type="submission" date="2025-08" db="UniProtKB">
        <authorList>
            <consortium name="Ensembl"/>
        </authorList>
    </citation>
    <scope>IDENTIFICATION</scope>
</reference>
<dbReference type="Gene3D" id="3.30.450.30">
    <property type="entry name" value="Dynein light chain 2a, cytoplasmic"/>
    <property type="match status" value="1"/>
</dbReference>
<evidence type="ECO:0000313" key="13">
    <source>
        <dbReference type="Ensembl" id="ENSRFEP00010007983.1"/>
    </source>
</evidence>
<sequence length="102" mass="11333">LLPDPSERAEVETLKRLQSQKGVQGSLVVNTEGIPAQSSTDNPTTTQHASLRHNLSWKTGSTTHETDPQNGLSFLRICSKKNEIMIAPDKDYFLMLIQNPTE</sequence>
<dbReference type="PIRSF" id="PIRSF009998">
    <property type="entry name" value="DLC7"/>
    <property type="match status" value="1"/>
</dbReference>
<dbReference type="GeneTree" id="ENSGT00390000011067"/>
<keyword evidence="5 10" id="KW-0493">Microtubule</keyword>
<feature type="compositionally biased region" description="Polar residues" evidence="11">
    <location>
        <begin position="36"/>
        <end position="49"/>
    </location>
</feature>
<dbReference type="Pfam" id="PF03259">
    <property type="entry name" value="Robl_LC7"/>
    <property type="match status" value="1"/>
</dbReference>
<evidence type="ECO:0000256" key="10">
    <source>
        <dbReference type="PIRNR" id="PIRNR009998"/>
    </source>
</evidence>
<reference evidence="14" key="3">
    <citation type="submission" date="2018-12" db="EMBL/GenBank/DDBJ databases">
        <title>G10K-VGP greater horseshoe bat female genome, primary haplotype.</title>
        <authorList>
            <person name="Teeling E."/>
            <person name="Myers G."/>
            <person name="Vernes S."/>
            <person name="Pippel M."/>
            <person name="Winkler S."/>
            <person name="Fedrigo O."/>
            <person name="Rhie A."/>
            <person name="Koren S."/>
            <person name="Phillippy A."/>
            <person name="Lewin H."/>
            <person name="Damas J."/>
            <person name="Howe K."/>
            <person name="Mountcastle J."/>
            <person name="Jarvis E.D."/>
        </authorList>
    </citation>
    <scope>NUCLEOTIDE SEQUENCE [LARGE SCALE GENOMIC DNA]</scope>
</reference>
<dbReference type="Proteomes" id="UP000472240">
    <property type="component" value="Chromosome 18"/>
</dbReference>
<accession>A0A671E8D8</accession>
<dbReference type="OMA" id="QHASLRH"/>
<evidence type="ECO:0000259" key="12">
    <source>
        <dbReference type="SMART" id="SM00960"/>
    </source>
</evidence>
<keyword evidence="6 10" id="KW-0243">Dynein</keyword>
<dbReference type="GO" id="GO:0005874">
    <property type="term" value="C:microtubule"/>
    <property type="evidence" value="ECO:0007669"/>
    <property type="project" value="UniProtKB-UniRule"/>
</dbReference>
<keyword evidence="4 10" id="KW-0963">Cytoplasm</keyword>
<feature type="region of interest" description="Disordered" evidence="11">
    <location>
        <begin position="1"/>
        <end position="71"/>
    </location>
</feature>
<dbReference type="GO" id="GO:0005868">
    <property type="term" value="C:cytoplasmic dynein complex"/>
    <property type="evidence" value="ECO:0007669"/>
    <property type="project" value="UniProtKB-UniRule"/>
</dbReference>
<dbReference type="InParanoid" id="A0A671E8D8"/>
<evidence type="ECO:0000313" key="14">
    <source>
        <dbReference type="Proteomes" id="UP000472240"/>
    </source>
</evidence>
<dbReference type="GO" id="GO:0005737">
    <property type="term" value="C:cytoplasm"/>
    <property type="evidence" value="ECO:0007669"/>
    <property type="project" value="UniProtKB-UniRule"/>
</dbReference>
<reference evidence="13 14" key="1">
    <citation type="journal article" date="2015" name="Annu Rev Anim Biosci">
        <title>The Genome 10K Project: a way forward.</title>
        <authorList>
            <person name="Koepfli K.P."/>
            <person name="Paten B."/>
            <person name="O'Brien S.J."/>
            <person name="Koepfli K.P."/>
            <person name="Paten B."/>
            <person name="Antunes A."/>
            <person name="Belov K."/>
            <person name="Bustamante C."/>
            <person name="Castoe T.A."/>
            <person name="Clawson H."/>
            <person name="Crawford A.J."/>
            <person name="Diekhans M."/>
            <person name="Distel D."/>
            <person name="Durbin R."/>
            <person name="Earl D."/>
            <person name="Fujita M.K."/>
            <person name="Gamble T."/>
            <person name="Georges A."/>
            <person name="Gemmell N."/>
            <person name="Gilbert M.T."/>
            <person name="Graves J.M."/>
            <person name="Green R.E."/>
            <person name="Hickey G."/>
            <person name="Jarvis E.D."/>
            <person name="Johnson W."/>
            <person name="Komissarov A."/>
            <person name="Korf I."/>
            <person name="Kuhn R."/>
            <person name="Larkin D.M."/>
            <person name="Lewin H."/>
            <person name="Lopez J.V."/>
            <person name="Ma J."/>
            <person name="Marques-Bonet T."/>
            <person name="Miller W."/>
            <person name="Murphy R."/>
            <person name="Pevzner P."/>
            <person name="Shapiro B."/>
            <person name="Steiner C."/>
            <person name="Tamazian G."/>
            <person name="Venkatesh B."/>
            <person name="Wang J."/>
            <person name="Wayne R."/>
            <person name="Wiley E."/>
            <person name="Yang H."/>
            <person name="Zhang G."/>
            <person name="Haussler D."/>
            <person name="Ryder O."/>
            <person name="O'Brien S.J."/>
        </authorList>
    </citation>
    <scope>NUCLEOTIDE SEQUENCE</scope>
</reference>
<comment type="similarity">
    <text evidence="2 10">Belongs to the GAMAD family.</text>
</comment>
<organism evidence="13 14">
    <name type="scientific">Rhinolophus ferrumequinum</name>
    <name type="common">Greater horseshoe bat</name>
    <dbReference type="NCBI Taxonomy" id="59479"/>
    <lineage>
        <taxon>Eukaryota</taxon>
        <taxon>Metazoa</taxon>
        <taxon>Chordata</taxon>
        <taxon>Craniata</taxon>
        <taxon>Vertebrata</taxon>
        <taxon>Euteleostomi</taxon>
        <taxon>Mammalia</taxon>
        <taxon>Eutheria</taxon>
        <taxon>Laurasiatheria</taxon>
        <taxon>Chiroptera</taxon>
        <taxon>Yinpterochiroptera</taxon>
        <taxon>Rhinolophoidea</taxon>
        <taxon>Rhinolophidae</taxon>
        <taxon>Rhinolophinae</taxon>
        <taxon>Rhinolophus</taxon>
    </lineage>
</organism>
<evidence type="ECO:0000256" key="9">
    <source>
        <dbReference type="ARBA" id="ARBA00025362"/>
    </source>
</evidence>
<protein>
    <recommendedName>
        <fullName evidence="10">Dynein light chain roadblock</fullName>
    </recommendedName>
</protein>
<dbReference type="SUPFAM" id="SSF103196">
    <property type="entry name" value="Roadblock/LC7 domain"/>
    <property type="match status" value="1"/>
</dbReference>
<evidence type="ECO:0000256" key="11">
    <source>
        <dbReference type="SAM" id="MobiDB-lite"/>
    </source>
</evidence>
<comment type="subunit">
    <text evidence="10">Homodimer. The cytoplasmic dynein 1 complex consists of two catalytic heavy chains (HCs) and a number of non-catalytic subunits presented by intermediate chains (ICs), light intermediate chains (LICs) and light chains (LCs); the composition seems to vary in respect to the IC, LIC and LC composition. The heavy chain homodimer serves as a scaffold for the probable homodimeric assembly of the respective non-catalytic subunits. The ICs and LICs bind directly to the HC dimer and the LCs assemble on the IC dimer.</text>
</comment>
<dbReference type="InterPro" id="IPR004942">
    <property type="entry name" value="Roadblock/LAMTOR2_dom"/>
</dbReference>
<dbReference type="PANTHER" id="PTHR10779">
    <property type="entry name" value="DYNEIN LIGHT CHAIN ROADBLOCK"/>
    <property type="match status" value="1"/>
</dbReference>
<evidence type="ECO:0000256" key="7">
    <source>
        <dbReference type="ARBA" id="ARBA00023175"/>
    </source>
</evidence>
<dbReference type="GO" id="GO:0045505">
    <property type="term" value="F:dynein intermediate chain binding"/>
    <property type="evidence" value="ECO:0007669"/>
    <property type="project" value="UniProtKB-UniRule"/>
</dbReference>
<reference evidence="13" key="5">
    <citation type="submission" date="2025-09" db="UniProtKB">
        <authorList>
            <consortium name="Ensembl"/>
        </authorList>
    </citation>
    <scope>IDENTIFICATION</scope>
</reference>
<proteinExistence type="inferred from homology"/>
<feature type="domain" description="Roadblock/LAMTOR2" evidence="12">
    <location>
        <begin position="10"/>
        <end position="98"/>
    </location>
</feature>
<keyword evidence="3 10" id="KW-0813">Transport</keyword>
<evidence type="ECO:0000256" key="8">
    <source>
        <dbReference type="ARBA" id="ARBA00023212"/>
    </source>
</evidence>
<gene>
    <name evidence="13" type="primary">LOC117038417</name>
</gene>
<evidence type="ECO:0000256" key="4">
    <source>
        <dbReference type="ARBA" id="ARBA00022490"/>
    </source>
</evidence>
<keyword evidence="8 10" id="KW-0206">Cytoskeleton</keyword>
<keyword evidence="14" id="KW-1185">Reference proteome</keyword>
<evidence type="ECO:0000256" key="2">
    <source>
        <dbReference type="ARBA" id="ARBA00007191"/>
    </source>
</evidence>
<comment type="function">
    <text evidence="9 10">Acts as one of several non-catalytic accessory components of the cytoplasmic dynein 1 complex that are thought to be involved in linking dynein to cargos and to adapter proteins that regulate dynein function. Cytoplasmic dynein 1 acts as a motor for the intracellular retrograde motility of vesicles and organelles along microtubules.</text>
</comment>
<feature type="compositionally biased region" description="Polar residues" evidence="11">
    <location>
        <begin position="16"/>
        <end position="29"/>
    </location>
</feature>
<keyword evidence="7 10" id="KW-0505">Motor protein</keyword>
<feature type="compositionally biased region" description="Polar residues" evidence="11">
    <location>
        <begin position="56"/>
        <end position="71"/>
    </location>
</feature>
<evidence type="ECO:0000256" key="3">
    <source>
        <dbReference type="ARBA" id="ARBA00022448"/>
    </source>
</evidence>
<feature type="compositionally biased region" description="Basic and acidic residues" evidence="11">
    <location>
        <begin position="1"/>
        <end position="15"/>
    </location>
</feature>
<evidence type="ECO:0000256" key="1">
    <source>
        <dbReference type="ARBA" id="ARBA00004245"/>
    </source>
</evidence>
<dbReference type="AlphaFoldDB" id="A0A671E8D8"/>
<evidence type="ECO:0000256" key="5">
    <source>
        <dbReference type="ARBA" id="ARBA00022701"/>
    </source>
</evidence>
<dbReference type="Ensembl" id="ENSRFET00010008782.1">
    <property type="protein sequence ID" value="ENSRFEP00010007983.1"/>
    <property type="gene ID" value="ENSRFEG00010005448.1"/>
</dbReference>
<name>A0A671E8D8_RHIFE</name>
<dbReference type="SMART" id="SM00960">
    <property type="entry name" value="Robl_LC7"/>
    <property type="match status" value="1"/>
</dbReference>
<reference evidence="13 14" key="2">
    <citation type="journal article" date="2018" name="Annu Rev Anim Biosci">
        <title>Bat Biology, Genomes, and the Bat1K Project: To Generate Chromosome-Level Genomes for All Living Bat Species.</title>
        <authorList>
            <person name="Teeling E.C."/>
            <person name="Vernes S.C."/>
            <person name="Davalos L.M."/>
            <person name="Ray D.A."/>
            <person name="Gilbert M.T.P."/>
            <person name="Myers E."/>
        </authorList>
    </citation>
    <scope>NUCLEOTIDE SEQUENCE</scope>
</reference>
<evidence type="ECO:0000256" key="6">
    <source>
        <dbReference type="ARBA" id="ARBA00023017"/>
    </source>
</evidence>